<evidence type="ECO:0000313" key="4">
    <source>
        <dbReference type="Proteomes" id="UP000226442"/>
    </source>
</evidence>
<dbReference type="PANTHER" id="PTHR43685:SF3">
    <property type="entry name" value="SLR2126 PROTEIN"/>
    <property type="match status" value="1"/>
</dbReference>
<comment type="caution">
    <text evidence="3">The sequence shown here is derived from an EMBL/GenBank/DDBJ whole genome shotgun (WGS) entry which is preliminary data.</text>
</comment>
<dbReference type="Gene3D" id="3.90.550.10">
    <property type="entry name" value="Spore Coat Polysaccharide Biosynthesis Protein SpsA, Chain A"/>
    <property type="match status" value="1"/>
</dbReference>
<evidence type="ECO:0000313" key="3">
    <source>
        <dbReference type="EMBL" id="PHX54667.1"/>
    </source>
</evidence>
<keyword evidence="3" id="KW-0808">Transferase</keyword>
<name>A0A2G4EZP6_9CYAN</name>
<feature type="domain" description="Glycosyltransferase 2-like" evidence="2">
    <location>
        <begin position="10"/>
        <end position="173"/>
    </location>
</feature>
<dbReference type="InterPro" id="IPR050834">
    <property type="entry name" value="Glycosyltransf_2"/>
</dbReference>
<dbReference type="AlphaFoldDB" id="A0A2G4EZP6"/>
<keyword evidence="1" id="KW-0812">Transmembrane</keyword>
<gene>
    <name evidence="3" type="ORF">CP500_014885</name>
</gene>
<evidence type="ECO:0000256" key="1">
    <source>
        <dbReference type="SAM" id="Phobius"/>
    </source>
</evidence>
<dbReference type="OrthoDB" id="153025at2"/>
<keyword evidence="1" id="KW-1133">Transmembrane helix</keyword>
<dbReference type="GO" id="GO:0016740">
    <property type="term" value="F:transferase activity"/>
    <property type="evidence" value="ECO:0007669"/>
    <property type="project" value="UniProtKB-KW"/>
</dbReference>
<organism evidence="3 4">
    <name type="scientific">Tychonema bourrellyi FEM_GT703</name>
    <dbReference type="NCBI Taxonomy" id="2040638"/>
    <lineage>
        <taxon>Bacteria</taxon>
        <taxon>Bacillati</taxon>
        <taxon>Cyanobacteriota</taxon>
        <taxon>Cyanophyceae</taxon>
        <taxon>Oscillatoriophycideae</taxon>
        <taxon>Oscillatoriales</taxon>
        <taxon>Microcoleaceae</taxon>
        <taxon>Tychonema</taxon>
    </lineage>
</organism>
<dbReference type="InterPro" id="IPR029044">
    <property type="entry name" value="Nucleotide-diphossugar_trans"/>
</dbReference>
<accession>A0A2G4EZP6</accession>
<keyword evidence="4" id="KW-1185">Reference proteome</keyword>
<keyword evidence="1" id="KW-0472">Membrane</keyword>
<dbReference type="Proteomes" id="UP000226442">
    <property type="component" value="Unassembled WGS sequence"/>
</dbReference>
<dbReference type="InterPro" id="IPR001173">
    <property type="entry name" value="Glyco_trans_2-like"/>
</dbReference>
<dbReference type="SUPFAM" id="SSF53448">
    <property type="entry name" value="Nucleotide-diphospho-sugar transferases"/>
    <property type="match status" value="1"/>
</dbReference>
<evidence type="ECO:0000259" key="2">
    <source>
        <dbReference type="Pfam" id="PF00535"/>
    </source>
</evidence>
<protein>
    <submittedName>
        <fullName evidence="3">Glycosyl transferase</fullName>
    </submittedName>
</protein>
<sequence length="297" mass="33343">MVNLEPMVFSIIVPTYARPEKLTACLQSFAKLEYPRDRFQVIVVNDSTEISVESIIAPFQNQINLTLLTQPNSGPATARNTGAFAATGEFLVFTDDDCAVAPDWLQTLEARLAKTPHCLIGGRIINALPDNIYSTASQQLIDYLYSYYNAIPDRAKFFTSNNFALPAAAFEKIGGFDTSFGLAAGEDREFCDRWLNSGYTAVYAPEVIVYHSHELSLHKFWQQQFNYGRGAFLFQQITAKSAGKRKLQHPSFYLNLLTYPLSYTPGIQKLLIAGLFFVSQVAISAGLFWEKNIHYEK</sequence>
<dbReference type="EMBL" id="NXIB02000085">
    <property type="protein sequence ID" value="PHX54667.1"/>
    <property type="molecule type" value="Genomic_DNA"/>
</dbReference>
<proteinExistence type="predicted"/>
<dbReference type="PANTHER" id="PTHR43685">
    <property type="entry name" value="GLYCOSYLTRANSFERASE"/>
    <property type="match status" value="1"/>
</dbReference>
<feature type="transmembrane region" description="Helical" evidence="1">
    <location>
        <begin position="270"/>
        <end position="289"/>
    </location>
</feature>
<dbReference type="Pfam" id="PF00535">
    <property type="entry name" value="Glycos_transf_2"/>
    <property type="match status" value="1"/>
</dbReference>
<reference evidence="3" key="1">
    <citation type="submission" date="2017-10" db="EMBL/GenBank/DDBJ databases">
        <title>Draft genome sequence of the planktic cyanobacteria Tychonema bourrellyi isolated from alpine lentic freshwater.</title>
        <authorList>
            <person name="Tett A."/>
            <person name="Armanini F."/>
            <person name="Asnicar F."/>
            <person name="Boscaini A."/>
            <person name="Pasolli E."/>
            <person name="Zolfo M."/>
            <person name="Donati C."/>
            <person name="Salmaso N."/>
            <person name="Segata N."/>
        </authorList>
    </citation>
    <scope>NUCLEOTIDE SEQUENCE</scope>
    <source>
        <strain evidence="3">FEM_GT703</strain>
    </source>
</reference>